<proteinExistence type="predicted"/>
<dbReference type="SUPFAM" id="SSF74650">
    <property type="entry name" value="Galactose mutarotase-like"/>
    <property type="match status" value="1"/>
</dbReference>
<dbReference type="Proteomes" id="UP000317093">
    <property type="component" value="Chromosome"/>
</dbReference>
<accession>A0A518AXN2</accession>
<dbReference type="InterPro" id="IPR008183">
    <property type="entry name" value="Aldose_1/G6P_1-epimerase"/>
</dbReference>
<dbReference type="CDD" id="cd01081">
    <property type="entry name" value="Aldose_epim"/>
    <property type="match status" value="1"/>
</dbReference>
<protein>
    <submittedName>
        <fullName evidence="2">Aldose 1-epimerase</fullName>
        <ecNumber evidence="2">5.1.3.3</ecNumber>
    </submittedName>
</protein>
<dbReference type="Pfam" id="PF01263">
    <property type="entry name" value="Aldose_epim"/>
    <property type="match status" value="1"/>
</dbReference>
<evidence type="ECO:0000313" key="3">
    <source>
        <dbReference type="Proteomes" id="UP000317093"/>
    </source>
</evidence>
<dbReference type="Gene3D" id="2.70.98.10">
    <property type="match status" value="1"/>
</dbReference>
<dbReference type="AlphaFoldDB" id="A0A518AXN2"/>
<feature type="signal peptide" evidence="1">
    <location>
        <begin position="1"/>
        <end position="19"/>
    </location>
</feature>
<dbReference type="InterPro" id="IPR014718">
    <property type="entry name" value="GH-type_carb-bd"/>
</dbReference>
<dbReference type="EC" id="5.1.3.3" evidence="2"/>
<dbReference type="GO" id="GO:0005975">
    <property type="term" value="P:carbohydrate metabolic process"/>
    <property type="evidence" value="ECO:0007669"/>
    <property type="project" value="InterPro"/>
</dbReference>
<sequence length="358" mass="39235" precursor="true">MKFLSRLLVLGLFATPVSAGQINDWVNPDTGWVVYLCTQGDTSIALAPAAGCNVYSIKYQGVEMLRQPESLTELKKGPEYGTPILYPTPGKVRDAKFFYKGENYSFTPNEGPHFAHGVVFNAPFEVVNTSSDDESTTVTCALNFTPETPWGKSFPFAHKLIVEVSVTAKGVRWTYTVDNSNGQKSVPYGFGLHPWFVYHGSRANSYLTVPAANLMEADELLPSGRLLTLGGKYVDGEIEFGSKQPVGKPVSLGNFVADNLYYGLRPEQPIVVNFRDASKEIGLFGSTNFNHAFVYTPMKPYFSIVNSTSASDAHNLHAKGQEKTANLLVTEGGGKDTGWVELRMKYFGPTDQVITAPQ</sequence>
<dbReference type="GO" id="GO:0004034">
    <property type="term" value="F:aldose 1-epimerase activity"/>
    <property type="evidence" value="ECO:0007669"/>
    <property type="project" value="UniProtKB-EC"/>
</dbReference>
<evidence type="ECO:0000256" key="1">
    <source>
        <dbReference type="SAM" id="SignalP"/>
    </source>
</evidence>
<dbReference type="EMBL" id="CP036279">
    <property type="protein sequence ID" value="QDU59483.1"/>
    <property type="molecule type" value="Genomic_DNA"/>
</dbReference>
<dbReference type="InterPro" id="IPR011013">
    <property type="entry name" value="Gal_mutarotase_sf_dom"/>
</dbReference>
<gene>
    <name evidence="2" type="primary">galM_1</name>
    <name evidence="2" type="ORF">Pan216_03110</name>
</gene>
<reference evidence="2 3" key="1">
    <citation type="submission" date="2019-02" db="EMBL/GenBank/DDBJ databases">
        <title>Deep-cultivation of Planctomycetes and their phenomic and genomic characterization uncovers novel biology.</title>
        <authorList>
            <person name="Wiegand S."/>
            <person name="Jogler M."/>
            <person name="Boedeker C."/>
            <person name="Pinto D."/>
            <person name="Vollmers J."/>
            <person name="Rivas-Marin E."/>
            <person name="Kohn T."/>
            <person name="Peeters S.H."/>
            <person name="Heuer A."/>
            <person name="Rast P."/>
            <person name="Oberbeckmann S."/>
            <person name="Bunk B."/>
            <person name="Jeske O."/>
            <person name="Meyerdierks A."/>
            <person name="Storesund J.E."/>
            <person name="Kallscheuer N."/>
            <person name="Luecker S."/>
            <person name="Lage O.M."/>
            <person name="Pohl T."/>
            <person name="Merkel B.J."/>
            <person name="Hornburger P."/>
            <person name="Mueller R.-W."/>
            <person name="Bruemmer F."/>
            <person name="Labrenz M."/>
            <person name="Spormann A.M."/>
            <person name="Op den Camp H."/>
            <person name="Overmann J."/>
            <person name="Amann R."/>
            <person name="Jetten M.S.M."/>
            <person name="Mascher T."/>
            <person name="Medema M.H."/>
            <person name="Devos D.P."/>
            <person name="Kaster A.-K."/>
            <person name="Ovreas L."/>
            <person name="Rohde M."/>
            <person name="Galperin M.Y."/>
            <person name="Jogler C."/>
        </authorList>
    </citation>
    <scope>NUCLEOTIDE SEQUENCE [LARGE SCALE GENOMIC DNA]</scope>
    <source>
        <strain evidence="2 3">Pan216</strain>
    </source>
</reference>
<feature type="chain" id="PRO_5021859250" evidence="1">
    <location>
        <begin position="20"/>
        <end position="358"/>
    </location>
</feature>
<dbReference type="RefSeq" id="WP_419193143.1">
    <property type="nucleotide sequence ID" value="NZ_CP036279.1"/>
</dbReference>
<dbReference type="KEGG" id="knv:Pan216_03110"/>
<evidence type="ECO:0000313" key="2">
    <source>
        <dbReference type="EMBL" id="QDU59483.1"/>
    </source>
</evidence>
<name>A0A518AXN2_9BACT</name>
<organism evidence="2 3">
    <name type="scientific">Kolteria novifilia</name>
    <dbReference type="NCBI Taxonomy" id="2527975"/>
    <lineage>
        <taxon>Bacteria</taxon>
        <taxon>Pseudomonadati</taxon>
        <taxon>Planctomycetota</taxon>
        <taxon>Planctomycetia</taxon>
        <taxon>Kolteriales</taxon>
        <taxon>Kolteriaceae</taxon>
        <taxon>Kolteria</taxon>
    </lineage>
</organism>
<keyword evidence="2" id="KW-0413">Isomerase</keyword>
<keyword evidence="3" id="KW-1185">Reference proteome</keyword>
<keyword evidence="1" id="KW-0732">Signal</keyword>
<dbReference type="GO" id="GO:0030246">
    <property type="term" value="F:carbohydrate binding"/>
    <property type="evidence" value="ECO:0007669"/>
    <property type="project" value="InterPro"/>
</dbReference>